<protein>
    <submittedName>
        <fullName evidence="1">Uncharacterized protein</fullName>
    </submittedName>
</protein>
<proteinExistence type="predicted"/>
<dbReference type="Proteomes" id="UP001469553">
    <property type="component" value="Unassembled WGS sequence"/>
</dbReference>
<reference evidence="1 2" key="1">
    <citation type="submission" date="2021-06" db="EMBL/GenBank/DDBJ databases">
        <authorList>
            <person name="Palmer J.M."/>
        </authorList>
    </citation>
    <scope>NUCLEOTIDE SEQUENCE [LARGE SCALE GENOMIC DNA]</scope>
    <source>
        <strain evidence="1 2">AS_MEX2019</strain>
        <tissue evidence="1">Muscle</tissue>
    </source>
</reference>
<organism evidence="1 2">
    <name type="scientific">Ameca splendens</name>
    <dbReference type="NCBI Taxonomy" id="208324"/>
    <lineage>
        <taxon>Eukaryota</taxon>
        <taxon>Metazoa</taxon>
        <taxon>Chordata</taxon>
        <taxon>Craniata</taxon>
        <taxon>Vertebrata</taxon>
        <taxon>Euteleostomi</taxon>
        <taxon>Actinopterygii</taxon>
        <taxon>Neopterygii</taxon>
        <taxon>Teleostei</taxon>
        <taxon>Neoteleostei</taxon>
        <taxon>Acanthomorphata</taxon>
        <taxon>Ovalentaria</taxon>
        <taxon>Atherinomorphae</taxon>
        <taxon>Cyprinodontiformes</taxon>
        <taxon>Goodeidae</taxon>
        <taxon>Ameca</taxon>
    </lineage>
</organism>
<evidence type="ECO:0000313" key="2">
    <source>
        <dbReference type="Proteomes" id="UP001469553"/>
    </source>
</evidence>
<dbReference type="EMBL" id="JAHRIP010011953">
    <property type="protein sequence ID" value="MEQ2284838.1"/>
    <property type="molecule type" value="Genomic_DNA"/>
</dbReference>
<gene>
    <name evidence="1" type="ORF">AMECASPLE_025672</name>
</gene>
<name>A0ABV0XTU9_9TELE</name>
<accession>A0ABV0XTU9</accession>
<keyword evidence="2" id="KW-1185">Reference proteome</keyword>
<comment type="caution">
    <text evidence="1">The sequence shown here is derived from an EMBL/GenBank/DDBJ whole genome shotgun (WGS) entry which is preliminary data.</text>
</comment>
<sequence>MDTLCFASCSAPLQPEDGHDMCPLCLGLDHLREAHSDHACSNSSVLPRAVRLARLYSVEEPADWAVSVLQDPLLPGQVAALTKQSTADVPLASGRSAKRRGPPLGWISFRRSWPR</sequence>
<evidence type="ECO:0000313" key="1">
    <source>
        <dbReference type="EMBL" id="MEQ2284838.1"/>
    </source>
</evidence>